<dbReference type="Pfam" id="PF08282">
    <property type="entry name" value="Hydrolase_3"/>
    <property type="match status" value="1"/>
</dbReference>
<sequence>MLKGLVFFDLDGTLLNEYSDVGETEIKAVKQLQENGYMPIIASGRTVIEIEDILEKTGINSIISMNGQHGIFDNEIIFHKQIDNNILINLKQMVLSRDEELAFYNNEKIRITGHDDMAKKCFERIRSDVPPIDGEMYIKDPVYMALVLCNIGDEEYKEAFPELEFVRNGPYSIDVFSKGSSKATGIKTLMEKLQLQQIPTYAFGDGLNDLEMFDLVDYPVAMGNAVEELKEKASYVTETNLNNGIVQGLRHYHLI</sequence>
<dbReference type="Proteomes" id="UP001059773">
    <property type="component" value="Chromosome"/>
</dbReference>
<proteinExistence type="predicted"/>
<dbReference type="Gene3D" id="3.30.1240.10">
    <property type="match status" value="1"/>
</dbReference>
<dbReference type="SUPFAM" id="SSF56784">
    <property type="entry name" value="HAD-like"/>
    <property type="match status" value="1"/>
</dbReference>
<reference evidence="1" key="1">
    <citation type="submission" date="2022-07" db="EMBL/GenBank/DDBJ databases">
        <title>FELIX.</title>
        <authorList>
            <person name="Wan K.H."/>
            <person name="Park S."/>
            <person name="Lawrence Q."/>
            <person name="Eichenberger J.P."/>
            <person name="Booth B.W."/>
            <person name="Piaggio A.J."/>
            <person name="Chandler J.C."/>
            <person name="Franklin A.B."/>
            <person name="Celniker S.E."/>
        </authorList>
    </citation>
    <scope>NUCLEOTIDE SEQUENCE</scope>
    <source>
        <strain evidence="1">QA-1986 374</strain>
    </source>
</reference>
<dbReference type="PROSITE" id="PS01229">
    <property type="entry name" value="COF_2"/>
    <property type="match status" value="1"/>
</dbReference>
<dbReference type="InterPro" id="IPR000150">
    <property type="entry name" value="Cof"/>
</dbReference>
<dbReference type="NCBIfam" id="TIGR01484">
    <property type="entry name" value="HAD-SF-IIB"/>
    <property type="match status" value="1"/>
</dbReference>
<accession>A0ABY5JTV9</accession>
<dbReference type="PANTHER" id="PTHR10000:SF25">
    <property type="entry name" value="PHOSPHATASE YKRA-RELATED"/>
    <property type="match status" value="1"/>
</dbReference>
<organism evidence="1 2">
    <name type="scientific">Oceanobacillus jeddahense</name>
    <dbReference type="NCBI Taxonomy" id="1462527"/>
    <lineage>
        <taxon>Bacteria</taxon>
        <taxon>Bacillati</taxon>
        <taxon>Bacillota</taxon>
        <taxon>Bacilli</taxon>
        <taxon>Bacillales</taxon>
        <taxon>Bacillaceae</taxon>
        <taxon>Oceanobacillus</taxon>
    </lineage>
</organism>
<dbReference type="InterPro" id="IPR006379">
    <property type="entry name" value="HAD-SF_hydro_IIB"/>
</dbReference>
<protein>
    <submittedName>
        <fullName evidence="1">Cof-type HAD-IIB family hydrolase</fullName>
    </submittedName>
</protein>
<dbReference type="SFLD" id="SFLDG01140">
    <property type="entry name" value="C2.B:_Phosphomannomutase_and_P"/>
    <property type="match status" value="1"/>
</dbReference>
<dbReference type="InterPro" id="IPR036412">
    <property type="entry name" value="HAD-like_sf"/>
</dbReference>
<evidence type="ECO:0000313" key="2">
    <source>
        <dbReference type="Proteomes" id="UP001059773"/>
    </source>
</evidence>
<keyword evidence="2" id="KW-1185">Reference proteome</keyword>
<dbReference type="NCBIfam" id="TIGR00099">
    <property type="entry name" value="Cof-subfamily"/>
    <property type="match status" value="1"/>
</dbReference>
<dbReference type="GO" id="GO:0016787">
    <property type="term" value="F:hydrolase activity"/>
    <property type="evidence" value="ECO:0007669"/>
    <property type="project" value="UniProtKB-KW"/>
</dbReference>
<dbReference type="Gene3D" id="3.40.50.1000">
    <property type="entry name" value="HAD superfamily/HAD-like"/>
    <property type="match status" value="1"/>
</dbReference>
<dbReference type="RefSeq" id="WP_040978940.1">
    <property type="nucleotide sequence ID" value="NZ_CABKTI010000001.1"/>
</dbReference>
<dbReference type="PANTHER" id="PTHR10000">
    <property type="entry name" value="PHOSPHOSERINE PHOSPHATASE"/>
    <property type="match status" value="1"/>
</dbReference>
<gene>
    <name evidence="1" type="ORF">NP439_18505</name>
</gene>
<dbReference type="SFLD" id="SFLDS00003">
    <property type="entry name" value="Haloacid_Dehalogenase"/>
    <property type="match status" value="1"/>
</dbReference>
<keyword evidence="1" id="KW-0378">Hydrolase</keyword>
<dbReference type="EMBL" id="CP101914">
    <property type="protein sequence ID" value="UUI02019.1"/>
    <property type="molecule type" value="Genomic_DNA"/>
</dbReference>
<name>A0ABY5JTV9_9BACI</name>
<dbReference type="PROSITE" id="PS01228">
    <property type="entry name" value="COF_1"/>
    <property type="match status" value="1"/>
</dbReference>
<dbReference type="InterPro" id="IPR023214">
    <property type="entry name" value="HAD_sf"/>
</dbReference>
<evidence type="ECO:0000313" key="1">
    <source>
        <dbReference type="EMBL" id="UUI02019.1"/>
    </source>
</evidence>